<dbReference type="Gene3D" id="1.20.1050.10">
    <property type="match status" value="1"/>
</dbReference>
<evidence type="ECO:0000313" key="4">
    <source>
        <dbReference type="Proteomes" id="UP001597151"/>
    </source>
</evidence>
<evidence type="ECO:0000259" key="1">
    <source>
        <dbReference type="PROSITE" id="PS50404"/>
    </source>
</evidence>
<dbReference type="InterPro" id="IPR036282">
    <property type="entry name" value="Glutathione-S-Trfase_C_sf"/>
</dbReference>
<gene>
    <name evidence="3" type="ORF">ACFQ3C_18300</name>
</gene>
<reference evidence="4" key="1">
    <citation type="journal article" date="2019" name="Int. J. Syst. Evol. Microbiol.">
        <title>The Global Catalogue of Microorganisms (GCM) 10K type strain sequencing project: providing services to taxonomists for standard genome sequencing and annotation.</title>
        <authorList>
            <consortium name="The Broad Institute Genomics Platform"/>
            <consortium name="The Broad Institute Genome Sequencing Center for Infectious Disease"/>
            <person name="Wu L."/>
            <person name="Ma J."/>
        </authorList>
    </citation>
    <scope>NUCLEOTIDE SEQUENCE [LARGE SCALE GENOMIC DNA]</scope>
    <source>
        <strain evidence="4">CCUG 55328</strain>
    </source>
</reference>
<sequence>MKLLIATPSPYARKIRIMLHEKGLDVEEIVDNPWTENAAARQANPLGQVPVLWLDDGSVLYDSRVIAEYVETLNVAPRFFPEEPAARIAVKQIEALADGICDAVVLIVLERARATELQSADWIARQQRKVERGTAELHRLLTTDSQFGNAQITLADVAAGATLAYLDLRLPDFDWRSGYPALSEFSDRVETRPSFCRSRPISQTISPMR</sequence>
<protein>
    <submittedName>
        <fullName evidence="3">Glutathione S-transferase N-terminal domain-containing protein</fullName>
    </submittedName>
</protein>
<dbReference type="InterPro" id="IPR004045">
    <property type="entry name" value="Glutathione_S-Trfase_N"/>
</dbReference>
<dbReference type="Pfam" id="PF13410">
    <property type="entry name" value="GST_C_2"/>
    <property type="match status" value="1"/>
</dbReference>
<name>A0ABW3TJ46_9RHOB</name>
<feature type="domain" description="GST N-terminal" evidence="1">
    <location>
        <begin position="1"/>
        <end position="78"/>
    </location>
</feature>
<dbReference type="InterPro" id="IPR036249">
    <property type="entry name" value="Thioredoxin-like_sf"/>
</dbReference>
<dbReference type="PROSITE" id="PS50405">
    <property type="entry name" value="GST_CTER"/>
    <property type="match status" value="1"/>
</dbReference>
<dbReference type="Pfam" id="PF13409">
    <property type="entry name" value="GST_N_2"/>
    <property type="match status" value="1"/>
</dbReference>
<comment type="caution">
    <text evidence="3">The sequence shown here is derived from an EMBL/GenBank/DDBJ whole genome shotgun (WGS) entry which is preliminary data.</text>
</comment>
<evidence type="ECO:0000259" key="2">
    <source>
        <dbReference type="PROSITE" id="PS50405"/>
    </source>
</evidence>
<accession>A0ABW3TJ46</accession>
<dbReference type="PANTHER" id="PTHR42673">
    <property type="entry name" value="MALEYLACETOACETATE ISOMERASE"/>
    <property type="match status" value="1"/>
</dbReference>
<organism evidence="3 4">
    <name type="scientific">Seohaeicola saemankumensis</name>
    <dbReference type="NCBI Taxonomy" id="481181"/>
    <lineage>
        <taxon>Bacteria</taxon>
        <taxon>Pseudomonadati</taxon>
        <taxon>Pseudomonadota</taxon>
        <taxon>Alphaproteobacteria</taxon>
        <taxon>Rhodobacterales</taxon>
        <taxon>Roseobacteraceae</taxon>
        <taxon>Seohaeicola</taxon>
    </lineage>
</organism>
<dbReference type="EMBL" id="JBHTKR010000010">
    <property type="protein sequence ID" value="MFD1196622.1"/>
    <property type="molecule type" value="Genomic_DNA"/>
</dbReference>
<dbReference type="RefSeq" id="WP_380794979.1">
    <property type="nucleotide sequence ID" value="NZ_JBHTKR010000010.1"/>
</dbReference>
<keyword evidence="4" id="KW-1185">Reference proteome</keyword>
<proteinExistence type="predicted"/>
<dbReference type="Proteomes" id="UP001597151">
    <property type="component" value="Unassembled WGS sequence"/>
</dbReference>
<dbReference type="InterPro" id="IPR010987">
    <property type="entry name" value="Glutathione-S-Trfase_C-like"/>
</dbReference>
<dbReference type="PROSITE" id="PS50404">
    <property type="entry name" value="GST_NTER"/>
    <property type="match status" value="1"/>
</dbReference>
<dbReference type="Gene3D" id="3.40.30.10">
    <property type="entry name" value="Glutaredoxin"/>
    <property type="match status" value="1"/>
</dbReference>
<dbReference type="PANTHER" id="PTHR42673:SF4">
    <property type="entry name" value="MALEYLACETOACETATE ISOMERASE"/>
    <property type="match status" value="1"/>
</dbReference>
<dbReference type="CDD" id="cd03049">
    <property type="entry name" value="GST_N_3"/>
    <property type="match status" value="1"/>
</dbReference>
<dbReference type="CDD" id="cd03205">
    <property type="entry name" value="GST_C_6"/>
    <property type="match status" value="1"/>
</dbReference>
<feature type="domain" description="GST C-terminal" evidence="2">
    <location>
        <begin position="83"/>
        <end position="208"/>
    </location>
</feature>
<dbReference type="InterPro" id="IPR040079">
    <property type="entry name" value="Glutathione_S-Trfase"/>
</dbReference>
<evidence type="ECO:0000313" key="3">
    <source>
        <dbReference type="EMBL" id="MFD1196622.1"/>
    </source>
</evidence>
<dbReference type="SUPFAM" id="SSF52833">
    <property type="entry name" value="Thioredoxin-like"/>
    <property type="match status" value="1"/>
</dbReference>
<dbReference type="SFLD" id="SFLDS00019">
    <property type="entry name" value="Glutathione_Transferase_(cytos"/>
    <property type="match status" value="1"/>
</dbReference>
<dbReference type="SUPFAM" id="SSF47616">
    <property type="entry name" value="GST C-terminal domain-like"/>
    <property type="match status" value="1"/>
</dbReference>